<proteinExistence type="predicted"/>
<organism evidence="1">
    <name type="scientific">viral metagenome</name>
    <dbReference type="NCBI Taxonomy" id="1070528"/>
    <lineage>
        <taxon>unclassified sequences</taxon>
        <taxon>metagenomes</taxon>
        <taxon>organismal metagenomes</taxon>
    </lineage>
</organism>
<dbReference type="AlphaFoldDB" id="A0A6C0C6Z5"/>
<evidence type="ECO:0000313" key="1">
    <source>
        <dbReference type="EMBL" id="QHS99881.1"/>
    </source>
</evidence>
<reference evidence="1" key="1">
    <citation type="journal article" date="2020" name="Nature">
        <title>Giant virus diversity and host interactions through global metagenomics.</title>
        <authorList>
            <person name="Schulz F."/>
            <person name="Roux S."/>
            <person name="Paez-Espino D."/>
            <person name="Jungbluth S."/>
            <person name="Walsh D.A."/>
            <person name="Denef V.J."/>
            <person name="McMahon K.D."/>
            <person name="Konstantinidis K.T."/>
            <person name="Eloe-Fadrosh E.A."/>
            <person name="Kyrpides N.C."/>
            <person name="Woyke T."/>
        </authorList>
    </citation>
    <scope>NUCLEOTIDE SEQUENCE</scope>
    <source>
        <strain evidence="1">GVMAG-M-3300020187-37</strain>
    </source>
</reference>
<protein>
    <submittedName>
        <fullName evidence="1">Uncharacterized protein</fullName>
    </submittedName>
</protein>
<sequence>MNINDWKNMYWDQVNKRKNEQQRYIPKYNIVNNNNDELLKRLTLLEQKNIYGEIYSIDKNFIVIKTDIGKISVHKSNYNGINFSYKHINKLCKFKLIYHINKYQGKDITFI</sequence>
<name>A0A6C0C6Z5_9ZZZZ</name>
<dbReference type="EMBL" id="MN739351">
    <property type="protein sequence ID" value="QHS99881.1"/>
    <property type="molecule type" value="Genomic_DNA"/>
</dbReference>
<accession>A0A6C0C6Z5</accession>